<dbReference type="EMBL" id="VWSJ01000004">
    <property type="protein sequence ID" value="MSN95878.1"/>
    <property type="molecule type" value="Genomic_DNA"/>
</dbReference>
<comment type="caution">
    <text evidence="8">The sequence shown here is derived from an EMBL/GenBank/DDBJ whole genome shotgun (WGS) entry which is preliminary data.</text>
</comment>
<dbReference type="RefSeq" id="WP_326833060.1">
    <property type="nucleotide sequence ID" value="NZ_VWSJ01000004.1"/>
</dbReference>
<dbReference type="AlphaFoldDB" id="A0A6L5WFM6"/>
<dbReference type="PROSITE" id="PS00723">
    <property type="entry name" value="POLYPRENYL_SYNTHASE_1"/>
    <property type="match status" value="1"/>
</dbReference>
<dbReference type="PANTHER" id="PTHR43281">
    <property type="entry name" value="FARNESYL DIPHOSPHATE SYNTHASE"/>
    <property type="match status" value="1"/>
</dbReference>
<dbReference type="GO" id="GO:0004659">
    <property type="term" value="F:prenyltransferase activity"/>
    <property type="evidence" value="ECO:0007669"/>
    <property type="project" value="InterPro"/>
</dbReference>
<evidence type="ECO:0000256" key="2">
    <source>
        <dbReference type="ARBA" id="ARBA00006706"/>
    </source>
</evidence>
<dbReference type="InterPro" id="IPR008949">
    <property type="entry name" value="Isoprenoid_synthase_dom_sf"/>
</dbReference>
<comment type="similarity">
    <text evidence="2 7">Belongs to the FPP/GGPP synthase family.</text>
</comment>
<keyword evidence="6" id="KW-0414">Isoprene biosynthesis</keyword>
<dbReference type="Proteomes" id="UP000476338">
    <property type="component" value="Unassembled WGS sequence"/>
</dbReference>
<keyword evidence="3 7" id="KW-0808">Transferase</keyword>
<organism evidence="8 9">
    <name type="scientific">Campylobacter portucalensis</name>
    <dbReference type="NCBI Taxonomy" id="2608384"/>
    <lineage>
        <taxon>Bacteria</taxon>
        <taxon>Pseudomonadati</taxon>
        <taxon>Campylobacterota</taxon>
        <taxon>Epsilonproteobacteria</taxon>
        <taxon>Campylobacterales</taxon>
        <taxon>Campylobacteraceae</taxon>
        <taxon>Campylobacter</taxon>
    </lineage>
</organism>
<evidence type="ECO:0000256" key="4">
    <source>
        <dbReference type="ARBA" id="ARBA00022723"/>
    </source>
</evidence>
<dbReference type="InterPro" id="IPR033749">
    <property type="entry name" value="Polyprenyl_synt_CS"/>
</dbReference>
<dbReference type="FunFam" id="1.10.600.10:FF:000001">
    <property type="entry name" value="Geranylgeranyl diphosphate synthase"/>
    <property type="match status" value="1"/>
</dbReference>
<evidence type="ECO:0000256" key="7">
    <source>
        <dbReference type="RuleBase" id="RU004466"/>
    </source>
</evidence>
<reference evidence="8 9" key="2">
    <citation type="submission" date="2020-03" db="EMBL/GenBank/DDBJ databases">
        <title>Campylobacter portucalensis sp. nov., a new species of Campylobacter isolated from the reproductive tract of bulls.</title>
        <authorList>
            <person name="Silva M.F."/>
            <person name="Pereira G."/>
            <person name="Carneiro C."/>
            <person name="Hemphill A."/>
            <person name="Mateus L."/>
            <person name="Lopes-Da-Costa L."/>
            <person name="Silva E."/>
        </authorList>
    </citation>
    <scope>NUCLEOTIDE SEQUENCE [LARGE SCALE GENOMIC DNA]</scope>
    <source>
        <strain evidence="8 9">FMV-PI01</strain>
    </source>
</reference>
<evidence type="ECO:0000256" key="5">
    <source>
        <dbReference type="ARBA" id="ARBA00022842"/>
    </source>
</evidence>
<dbReference type="GO" id="GO:0046872">
    <property type="term" value="F:metal ion binding"/>
    <property type="evidence" value="ECO:0007669"/>
    <property type="project" value="UniProtKB-KW"/>
</dbReference>
<keyword evidence="9" id="KW-1185">Reference proteome</keyword>
<evidence type="ECO:0000256" key="6">
    <source>
        <dbReference type="ARBA" id="ARBA00023229"/>
    </source>
</evidence>
<dbReference type="SFLD" id="SFLDG01017">
    <property type="entry name" value="Polyprenyl_Transferase_Like"/>
    <property type="match status" value="1"/>
</dbReference>
<sequence>MSFTEFIKENALKADIFHPNFEEALNYLLLNGGKYFRSQLLLGVVETLDKSMLQNAYNVAMAVEMIHTYSLIHDDLPLMDNADLRRGKIATHKKYGEVDALLVGDALNSYAFYMISSANLSNDIKIKCIQILSKSAYDMVLGQALDCHFEKQNLNIDELKILHNHKTGALIAGSFEIGAVISGLKNHQKIYEIGKNLGLLFQINDDIIDVTLTSKEAGKPTNNDKFKNSFVNLIGLEKSIKIKNELINSIILDIEKFEPKLKNLVLNLIEKYLKG</sequence>
<dbReference type="SUPFAM" id="SSF48576">
    <property type="entry name" value="Terpenoid synthases"/>
    <property type="match status" value="1"/>
</dbReference>
<evidence type="ECO:0000313" key="9">
    <source>
        <dbReference type="Proteomes" id="UP000476338"/>
    </source>
</evidence>
<dbReference type="GO" id="GO:0016114">
    <property type="term" value="P:terpenoid biosynthetic process"/>
    <property type="evidence" value="ECO:0007669"/>
    <property type="project" value="UniProtKB-ARBA"/>
</dbReference>
<dbReference type="CDD" id="cd00685">
    <property type="entry name" value="Trans_IPPS_HT"/>
    <property type="match status" value="1"/>
</dbReference>
<proteinExistence type="inferred from homology"/>
<dbReference type="InterPro" id="IPR000092">
    <property type="entry name" value="Polyprenyl_synt"/>
</dbReference>
<evidence type="ECO:0000313" key="8">
    <source>
        <dbReference type="EMBL" id="MSN95878.1"/>
    </source>
</evidence>
<comment type="cofactor">
    <cofactor evidence="1">
        <name>Mg(2+)</name>
        <dbReference type="ChEBI" id="CHEBI:18420"/>
    </cofactor>
</comment>
<gene>
    <name evidence="8" type="ORF">F1B92_01480</name>
</gene>
<evidence type="ECO:0000256" key="1">
    <source>
        <dbReference type="ARBA" id="ARBA00001946"/>
    </source>
</evidence>
<keyword evidence="4" id="KW-0479">Metal-binding</keyword>
<dbReference type="PROSITE" id="PS00444">
    <property type="entry name" value="POLYPRENYL_SYNTHASE_2"/>
    <property type="match status" value="1"/>
</dbReference>
<dbReference type="Gene3D" id="1.10.600.10">
    <property type="entry name" value="Farnesyl Diphosphate Synthase"/>
    <property type="match status" value="1"/>
</dbReference>
<evidence type="ECO:0000256" key="3">
    <source>
        <dbReference type="ARBA" id="ARBA00022679"/>
    </source>
</evidence>
<name>A0A6L5WFM6_9BACT</name>
<dbReference type="Pfam" id="PF00348">
    <property type="entry name" value="polyprenyl_synt"/>
    <property type="match status" value="1"/>
</dbReference>
<accession>A0A6L5WFM6</accession>
<protein>
    <submittedName>
        <fullName evidence="8">Polyprenyl synthetase family protein</fullName>
    </submittedName>
</protein>
<dbReference type="SFLD" id="SFLDS00005">
    <property type="entry name" value="Isoprenoid_Synthase_Type_I"/>
    <property type="match status" value="1"/>
</dbReference>
<dbReference type="PANTHER" id="PTHR43281:SF1">
    <property type="entry name" value="FARNESYL DIPHOSPHATE SYNTHASE"/>
    <property type="match status" value="1"/>
</dbReference>
<keyword evidence="5" id="KW-0460">Magnesium</keyword>
<reference evidence="8 9" key="1">
    <citation type="submission" date="2019-09" db="EMBL/GenBank/DDBJ databases">
        <authorList>
            <person name="Silva M."/>
            <person name="Pereira G."/>
            <person name="Lopes-Da-Costa L."/>
            <person name="Silva E."/>
        </authorList>
    </citation>
    <scope>NUCLEOTIDE SEQUENCE [LARGE SCALE GENOMIC DNA]</scope>
    <source>
        <strain evidence="8 9">FMV-PI01</strain>
    </source>
</reference>